<dbReference type="RefSeq" id="WP_149278050.1">
    <property type="nucleotide sequence ID" value="NZ_CP043506.1"/>
</dbReference>
<dbReference type="GO" id="GO:0006935">
    <property type="term" value="P:chemotaxis"/>
    <property type="evidence" value="ECO:0007669"/>
    <property type="project" value="InterPro"/>
</dbReference>
<dbReference type="AlphaFoldDB" id="A0A5C1YN15"/>
<dbReference type="GO" id="GO:0004888">
    <property type="term" value="F:transmembrane signaling receptor activity"/>
    <property type="evidence" value="ECO:0007669"/>
    <property type="project" value="InterPro"/>
</dbReference>
<accession>A0A5C1YN15</accession>
<keyword evidence="1" id="KW-0807">Transducer</keyword>
<evidence type="ECO:0000256" key="1">
    <source>
        <dbReference type="PROSITE-ProRule" id="PRU00284"/>
    </source>
</evidence>
<gene>
    <name evidence="3" type="ORF">FLP30_01590</name>
</gene>
<evidence type="ECO:0000313" key="3">
    <source>
        <dbReference type="EMBL" id="QEO16609.1"/>
    </source>
</evidence>
<organism evidence="3 4">
    <name type="scientific">Acetobacter vaccinii</name>
    <dbReference type="NCBI Taxonomy" id="2592655"/>
    <lineage>
        <taxon>Bacteria</taxon>
        <taxon>Pseudomonadati</taxon>
        <taxon>Pseudomonadota</taxon>
        <taxon>Alphaproteobacteria</taxon>
        <taxon>Acetobacterales</taxon>
        <taxon>Acetobacteraceae</taxon>
        <taxon>Acetobacter</taxon>
    </lineage>
</organism>
<dbReference type="PRINTS" id="PR00260">
    <property type="entry name" value="CHEMTRNSDUCR"/>
</dbReference>
<proteinExistence type="predicted"/>
<dbReference type="Proteomes" id="UP000324536">
    <property type="component" value="Chromosome"/>
</dbReference>
<evidence type="ECO:0000313" key="4">
    <source>
        <dbReference type="Proteomes" id="UP000324536"/>
    </source>
</evidence>
<keyword evidence="4" id="KW-1185">Reference proteome</keyword>
<dbReference type="OrthoDB" id="9814866at2"/>
<evidence type="ECO:0000259" key="2">
    <source>
        <dbReference type="PROSITE" id="PS50111"/>
    </source>
</evidence>
<dbReference type="Gene3D" id="3.30.450.20">
    <property type="entry name" value="PAS domain"/>
    <property type="match status" value="1"/>
</dbReference>
<protein>
    <submittedName>
        <fullName evidence="3">Chemotaxis protein</fullName>
    </submittedName>
</protein>
<dbReference type="InterPro" id="IPR004090">
    <property type="entry name" value="Chemotax_Me-accpt_rcpt"/>
</dbReference>
<dbReference type="InterPro" id="IPR004089">
    <property type="entry name" value="MCPsignal_dom"/>
</dbReference>
<dbReference type="PROSITE" id="PS50111">
    <property type="entry name" value="CHEMOTAXIS_TRANSDUC_2"/>
    <property type="match status" value="1"/>
</dbReference>
<dbReference type="EMBL" id="CP043506">
    <property type="protein sequence ID" value="QEO16609.1"/>
    <property type="molecule type" value="Genomic_DNA"/>
</dbReference>
<name>A0A5C1YN15_9PROT</name>
<dbReference type="KEGG" id="acek:FLP30_01590"/>
<sequence length="352" mass="38320">MQDDILELAYELSRVTREKIHVIDSVMREARFLAINTRIEAAKAGQAGAAFGLLADEMGRISARIIEVATELRGATDSSTSRLQQAGSELLQTSLGERFTDLALNAVELIDRNLYERSCDVRWWATDSALVGALADGTPEACNFAADRLATILRSYTVYLDLFLVNLDGKVVACGRPDKHRKLYNSNMSGEEWFTRALNTQSGDDYAVADVNTVPALENAQAAIYGTAVRAGGAAHGRVLGVLGIAFDWGTQADAIVKGARLTETERSRTRVMLVDAQKRVIASSDGKGQLVEQYDLKVSGPQGFYIQGDKLIAYARTPGYETYKGLGWYGVLEIAHVPSTAARHVVGGKRR</sequence>
<dbReference type="GO" id="GO:0007165">
    <property type="term" value="P:signal transduction"/>
    <property type="evidence" value="ECO:0007669"/>
    <property type="project" value="UniProtKB-KW"/>
</dbReference>
<dbReference type="SUPFAM" id="SSF58104">
    <property type="entry name" value="Methyl-accepting chemotaxis protein (MCP) signaling domain"/>
    <property type="match status" value="1"/>
</dbReference>
<feature type="domain" description="Methyl-accepting transducer" evidence="2">
    <location>
        <begin position="20"/>
        <end position="86"/>
    </location>
</feature>
<dbReference type="Gene3D" id="6.10.250.3200">
    <property type="match status" value="1"/>
</dbReference>
<dbReference type="GO" id="GO:0016020">
    <property type="term" value="C:membrane"/>
    <property type="evidence" value="ECO:0007669"/>
    <property type="project" value="InterPro"/>
</dbReference>
<reference evidence="3 4" key="1">
    <citation type="submission" date="2019-09" db="EMBL/GenBank/DDBJ databases">
        <title>Genome sequencing of strain KACC 21233.</title>
        <authorList>
            <person name="Heo J."/>
            <person name="Kim S.-J."/>
            <person name="Kim J.-S."/>
            <person name="Hong S.-B."/>
            <person name="Kwon S.-W."/>
        </authorList>
    </citation>
    <scope>NUCLEOTIDE SEQUENCE [LARGE SCALE GENOMIC DNA]</scope>
    <source>
        <strain evidence="3 4">KACC 21233</strain>
    </source>
</reference>